<feature type="region of interest" description="Disordered" evidence="1">
    <location>
        <begin position="75"/>
        <end position="102"/>
    </location>
</feature>
<reference evidence="3" key="1">
    <citation type="submission" date="2022-11" db="UniProtKB">
        <authorList>
            <consortium name="WormBaseParasite"/>
        </authorList>
    </citation>
    <scope>IDENTIFICATION</scope>
</reference>
<dbReference type="PANTHER" id="PTHR15742">
    <property type="entry name" value="GIRDIN"/>
    <property type="match status" value="1"/>
</dbReference>
<keyword evidence="2" id="KW-1185">Reference proteome</keyword>
<feature type="compositionally biased region" description="Basic and acidic residues" evidence="1">
    <location>
        <begin position="222"/>
        <end position="240"/>
    </location>
</feature>
<dbReference type="InterPro" id="IPR049885">
    <property type="entry name" value="MTCL1-3"/>
</dbReference>
<name>A0A914USJ3_9BILA</name>
<dbReference type="WBParaSite" id="PSAMB.scaffold12253size2858.g34738.t1">
    <property type="protein sequence ID" value="PSAMB.scaffold12253size2858.g34738.t1"/>
    <property type="gene ID" value="PSAMB.scaffold12253size2858.g34738"/>
</dbReference>
<sequence length="284" mass="32380">MRVIGGTRGRLSSAKSYESLTSNGDAKSMVTALSGGSDDERASTPTEQLDGGEIKMLQMQLELARDKISVLETEVEQLKRDGDQTRPRSRLDSSGSDSGNERLSMLDERLAYTESMCQDYRDENTVLKCELREIQESISKGGSTEAKQLKDKLTAAESLCEELMEENESLKADVKDLQQEIEEMQDQYREEEIEEFRDLQRELEQIAKNCRILQFKLRKAERARDQSDADRQHMEDKLKDLMSGGNGQVDISDSMRARELESELRIAKEVSVRLHNELEQTEDK</sequence>
<feature type="region of interest" description="Disordered" evidence="1">
    <location>
        <begin position="222"/>
        <end position="252"/>
    </location>
</feature>
<organism evidence="2 3">
    <name type="scientific">Plectus sambesii</name>
    <dbReference type="NCBI Taxonomy" id="2011161"/>
    <lineage>
        <taxon>Eukaryota</taxon>
        <taxon>Metazoa</taxon>
        <taxon>Ecdysozoa</taxon>
        <taxon>Nematoda</taxon>
        <taxon>Chromadorea</taxon>
        <taxon>Plectida</taxon>
        <taxon>Plectina</taxon>
        <taxon>Plectoidea</taxon>
        <taxon>Plectidae</taxon>
        <taxon>Plectus</taxon>
    </lineage>
</organism>
<evidence type="ECO:0000313" key="3">
    <source>
        <dbReference type="WBParaSite" id="PSAMB.scaffold12253size2858.g34738.t1"/>
    </source>
</evidence>
<evidence type="ECO:0000313" key="2">
    <source>
        <dbReference type="Proteomes" id="UP000887566"/>
    </source>
</evidence>
<accession>A0A914USJ3</accession>
<dbReference type="AlphaFoldDB" id="A0A914USJ3"/>
<feature type="compositionally biased region" description="Basic and acidic residues" evidence="1">
    <location>
        <begin position="76"/>
        <end position="91"/>
    </location>
</feature>
<dbReference type="Proteomes" id="UP000887566">
    <property type="component" value="Unplaced"/>
</dbReference>
<dbReference type="PANTHER" id="PTHR15742:SF5">
    <property type="entry name" value="GIRDIN"/>
    <property type="match status" value="1"/>
</dbReference>
<protein>
    <submittedName>
        <fullName evidence="3">Uncharacterized protein</fullName>
    </submittedName>
</protein>
<evidence type="ECO:0000256" key="1">
    <source>
        <dbReference type="SAM" id="MobiDB-lite"/>
    </source>
</evidence>
<proteinExistence type="predicted"/>
<feature type="compositionally biased region" description="Polar residues" evidence="1">
    <location>
        <begin position="13"/>
        <end position="25"/>
    </location>
</feature>
<feature type="region of interest" description="Disordered" evidence="1">
    <location>
        <begin position="1"/>
        <end position="52"/>
    </location>
</feature>